<comment type="caution">
    <text evidence="1">The sequence shown here is derived from an EMBL/GenBank/DDBJ whole genome shotgun (WGS) entry which is preliminary data.</text>
</comment>
<name>X6N211_RETFI</name>
<keyword evidence="2" id="KW-1185">Reference proteome</keyword>
<dbReference type="InterPro" id="IPR036047">
    <property type="entry name" value="F-box-like_dom_sf"/>
</dbReference>
<dbReference type="EMBL" id="ASPP01013286">
    <property type="protein sequence ID" value="ETO19784.1"/>
    <property type="molecule type" value="Genomic_DNA"/>
</dbReference>
<evidence type="ECO:0000313" key="2">
    <source>
        <dbReference type="Proteomes" id="UP000023152"/>
    </source>
</evidence>
<dbReference type="Proteomes" id="UP000023152">
    <property type="component" value="Unassembled WGS sequence"/>
</dbReference>
<accession>X6N211</accession>
<dbReference type="AlphaFoldDB" id="X6N211"/>
<evidence type="ECO:0000313" key="1">
    <source>
        <dbReference type="EMBL" id="ETO19784.1"/>
    </source>
</evidence>
<reference evidence="1 2" key="1">
    <citation type="journal article" date="2013" name="Curr. Biol.">
        <title>The Genome of the Foraminiferan Reticulomyxa filosa.</title>
        <authorList>
            <person name="Glockner G."/>
            <person name="Hulsmann N."/>
            <person name="Schleicher M."/>
            <person name="Noegel A.A."/>
            <person name="Eichinger L."/>
            <person name="Gallinger C."/>
            <person name="Pawlowski J."/>
            <person name="Sierra R."/>
            <person name="Euteneuer U."/>
            <person name="Pillet L."/>
            <person name="Moustafa A."/>
            <person name="Platzer M."/>
            <person name="Groth M."/>
            <person name="Szafranski K."/>
            <person name="Schliwa M."/>
        </authorList>
    </citation>
    <scope>NUCLEOTIDE SEQUENCE [LARGE SCALE GENOMIC DNA]</scope>
</reference>
<feature type="non-terminal residue" evidence="1">
    <location>
        <position position="551"/>
    </location>
</feature>
<evidence type="ECO:0008006" key="3">
    <source>
        <dbReference type="Google" id="ProtNLM"/>
    </source>
</evidence>
<proteinExistence type="predicted"/>
<organism evidence="1 2">
    <name type="scientific">Reticulomyxa filosa</name>
    <dbReference type="NCBI Taxonomy" id="46433"/>
    <lineage>
        <taxon>Eukaryota</taxon>
        <taxon>Sar</taxon>
        <taxon>Rhizaria</taxon>
        <taxon>Retaria</taxon>
        <taxon>Foraminifera</taxon>
        <taxon>Monothalamids</taxon>
        <taxon>Reticulomyxidae</taxon>
        <taxon>Reticulomyxa</taxon>
    </lineage>
</organism>
<protein>
    <recommendedName>
        <fullName evidence="3">F-box domain-containing protein</fullName>
    </recommendedName>
</protein>
<sequence length="551" mass="65176">MKPFSLTFKETQLFQMYKQILRRINKAKNLQDLSIFFVLFSFEELKEVIMNKLNVEIEKGQKSEDNTDFFAVQSKIRGMYLCTIPFDEILPMSVQSHMFSFLDHDSFENLPLLSRSFRYTFSSSPILFKKYTLKFFDFGDRTLGRPNSLDDFYRCNRERTRKNLKPKKLCVEHKSKQVMIGIFPPETCDEIIDSKENDNVNAVDRLGQFPWHGIRKWYIDGIQFQILRFNFSQRPVSLYRSLFDSSSDTNWRLIVSGWKKFIENEKDPFQICDLSNFKDSIGTNHGCIYYPSFLQFEQTSKYTQQRQMKFIEINSYPFYIPSCITAKNFCDYISNRPLLCTSHDTLIDKRVQDFPHINQKSFFQNKDWKGSEKDLCEYILSLNKIPVSKESEKKIEIDSSTTDDIIEFDNQTTSEFAHIERVEYFYESILYLREWLESLYGTSGKFQFGQRSFTKFEIEINGGKITRVIHKDENEKPKKDNRNSDTDWILSSSNYNYSNNNDNCGWSFGSSNNNNCDWPFSSSICSDNNDDNDNISFDMYTWDDVQMGDEF</sequence>
<gene>
    <name evidence="1" type="ORF">RFI_17446</name>
</gene>
<dbReference type="SUPFAM" id="SSF81383">
    <property type="entry name" value="F-box domain"/>
    <property type="match status" value="1"/>
</dbReference>